<gene>
    <name evidence="1" type="ORF">HMPREF0204_13978</name>
</gene>
<comment type="caution">
    <text evidence="1">The sequence shown here is derived from an EMBL/GenBank/DDBJ whole genome shotgun (WGS) entry which is preliminary data.</text>
</comment>
<evidence type="ECO:0000313" key="1">
    <source>
        <dbReference type="EMBL" id="EFK34909.1"/>
    </source>
</evidence>
<sequence>MENATFIFSGACECFILIFSNLDHLKWFVLKNNETNFQVISWV</sequence>
<dbReference type="Proteomes" id="UP000002969">
    <property type="component" value="Unassembled WGS sequence"/>
</dbReference>
<organism evidence="1 2">
    <name type="scientific">Chryseobacterium gleum ATCC 35910</name>
    <dbReference type="NCBI Taxonomy" id="525257"/>
    <lineage>
        <taxon>Bacteria</taxon>
        <taxon>Pseudomonadati</taxon>
        <taxon>Bacteroidota</taxon>
        <taxon>Flavobacteriia</taxon>
        <taxon>Flavobacteriales</taxon>
        <taxon>Weeksellaceae</taxon>
        <taxon>Chryseobacterium group</taxon>
        <taxon>Chryseobacterium</taxon>
    </lineage>
</organism>
<accession>A0ABN0APF4</accession>
<proteinExistence type="predicted"/>
<reference evidence="1" key="1">
    <citation type="submission" date="2010-06" db="EMBL/GenBank/DDBJ databases">
        <authorList>
            <person name="Muzny D."/>
            <person name="Qin X."/>
            <person name="Buhay C."/>
            <person name="Dugan-Rocha S."/>
            <person name="Ding Y."/>
            <person name="Chen G."/>
            <person name="Hawes A."/>
            <person name="Holder M."/>
            <person name="Jhangiani S."/>
            <person name="Johnson A."/>
            <person name="Khan Z."/>
            <person name="Li Z."/>
            <person name="Liu W."/>
            <person name="Liu X."/>
            <person name="Perez L."/>
            <person name="Shen H."/>
            <person name="Wang Q."/>
            <person name="Watt J."/>
            <person name="Xi L."/>
            <person name="Xin Y."/>
            <person name="Zhou J."/>
            <person name="Deng J."/>
            <person name="Jiang H."/>
            <person name="Liu Y."/>
            <person name="Qu J."/>
            <person name="Song X.-Z."/>
            <person name="Zhang L."/>
            <person name="Villasana D."/>
            <person name="Johnson A."/>
            <person name="Liu J."/>
            <person name="Liyanage D."/>
            <person name="Lorensuhewa L."/>
            <person name="Robinson T."/>
            <person name="Song A."/>
            <person name="Song B.-B."/>
            <person name="Dinh H."/>
            <person name="Thornton R."/>
            <person name="Coyle M."/>
            <person name="Francisco L."/>
            <person name="Jackson L."/>
            <person name="Javaid M."/>
            <person name="Korchina V."/>
            <person name="Kovar C."/>
            <person name="Mata R."/>
            <person name="Mathew T."/>
            <person name="Ngo R."/>
            <person name="Nguyen L."/>
            <person name="Nguyen N."/>
            <person name="Okwuonu G."/>
            <person name="Ongeri F."/>
            <person name="Pham C."/>
            <person name="Simmons D."/>
            <person name="Wilczek-Boney K."/>
            <person name="Hale W."/>
            <person name="Jakkamsetti A."/>
            <person name="Pham P."/>
            <person name="Ruth R."/>
            <person name="San Lucas F."/>
            <person name="Warren J."/>
            <person name="Zhang J."/>
            <person name="Zhao Z."/>
            <person name="Zhou C."/>
            <person name="Zhu D."/>
            <person name="Lee S."/>
            <person name="Bess C."/>
            <person name="Blankenburg K."/>
            <person name="Forbes L."/>
            <person name="Fu Q."/>
            <person name="Gubbala S."/>
            <person name="Hirani K."/>
            <person name="Jayaseelan J.C."/>
            <person name="Lara F."/>
            <person name="Munidasa M."/>
            <person name="Palculict T."/>
            <person name="Patil S."/>
            <person name="Pu L.-L."/>
            <person name="Saada N."/>
            <person name="Tang L."/>
            <person name="Weissenberger G."/>
            <person name="Zhu Y."/>
            <person name="Hemphill L."/>
            <person name="Shang Y."/>
            <person name="Youmans B."/>
            <person name="Ayvaz T."/>
            <person name="Ross M."/>
            <person name="Santibanez J."/>
            <person name="Aqrawi P."/>
            <person name="Gross S."/>
            <person name="Joshi V."/>
            <person name="Fowler G."/>
            <person name="Nazareth L."/>
            <person name="Reid J."/>
            <person name="Worley K."/>
            <person name="Petrosino J."/>
            <person name="Highlander S."/>
            <person name="Gibbs R."/>
        </authorList>
    </citation>
    <scope>NUCLEOTIDE SEQUENCE [LARGE SCALE GENOMIC DNA]</scope>
    <source>
        <strain evidence="1">ATCC 35910</strain>
    </source>
</reference>
<name>A0ABN0APF4_CHRGE</name>
<keyword evidence="2" id="KW-1185">Reference proteome</keyword>
<protein>
    <submittedName>
        <fullName evidence="1">Uncharacterized protein</fullName>
    </submittedName>
</protein>
<evidence type="ECO:0000313" key="2">
    <source>
        <dbReference type="Proteomes" id="UP000002969"/>
    </source>
</evidence>
<dbReference type="EMBL" id="ACKQ02000007">
    <property type="protein sequence ID" value="EFK34909.1"/>
    <property type="molecule type" value="Genomic_DNA"/>
</dbReference>